<feature type="compositionally biased region" description="Low complexity" evidence="1">
    <location>
        <begin position="80"/>
        <end position="91"/>
    </location>
</feature>
<evidence type="ECO:0000256" key="1">
    <source>
        <dbReference type="SAM" id="MobiDB-lite"/>
    </source>
</evidence>
<gene>
    <name evidence="2" type="ORF">HAX54_039659</name>
</gene>
<sequence length="215" mass="24174">MSARMLSSITEDQKDLQKKIGCMNGLFQLFDRHHFLIGKHLHGQNHKRLLTGATDRMETKCTMQSASEKTPREVARNKVSHSSESSKASSKLEQNKRPQQEQPFCSQRNLPESPSKSAIQAASSPSHSGRQSPDFRDVVKDSMHRKPVVICKNCHQETCSLEATRSQQNLHKSSARNTDVELSIRTPKISSSVYGEMEKGQLNLSSESLERISEL</sequence>
<evidence type="ECO:0000313" key="3">
    <source>
        <dbReference type="Proteomes" id="UP000823775"/>
    </source>
</evidence>
<evidence type="ECO:0000313" key="2">
    <source>
        <dbReference type="EMBL" id="MCD7458936.1"/>
    </source>
</evidence>
<dbReference type="PANTHER" id="PTHR31680:SF20">
    <property type="entry name" value="PROTEIN LONGIFOLIA 2-LIKE"/>
    <property type="match status" value="1"/>
</dbReference>
<protein>
    <submittedName>
        <fullName evidence="2">Uncharacterized protein</fullName>
    </submittedName>
</protein>
<accession>A0ABS8SJ59</accession>
<feature type="region of interest" description="Disordered" evidence="1">
    <location>
        <begin position="53"/>
        <end position="135"/>
    </location>
</feature>
<dbReference type="EMBL" id="JACEIK010000552">
    <property type="protein sequence ID" value="MCD7458936.1"/>
    <property type="molecule type" value="Genomic_DNA"/>
</dbReference>
<proteinExistence type="predicted"/>
<feature type="compositionally biased region" description="Polar residues" evidence="1">
    <location>
        <begin position="100"/>
        <end position="131"/>
    </location>
</feature>
<comment type="caution">
    <text evidence="2">The sequence shown here is derived from an EMBL/GenBank/DDBJ whole genome shotgun (WGS) entry which is preliminary data.</text>
</comment>
<name>A0ABS8SJ59_DATST</name>
<dbReference type="Proteomes" id="UP000823775">
    <property type="component" value="Unassembled WGS sequence"/>
</dbReference>
<reference evidence="2 3" key="1">
    <citation type="journal article" date="2021" name="BMC Genomics">
        <title>Datura genome reveals duplications of psychoactive alkaloid biosynthetic genes and high mutation rate following tissue culture.</title>
        <authorList>
            <person name="Rajewski A."/>
            <person name="Carter-House D."/>
            <person name="Stajich J."/>
            <person name="Litt A."/>
        </authorList>
    </citation>
    <scope>NUCLEOTIDE SEQUENCE [LARGE SCALE GENOMIC DNA]</scope>
    <source>
        <strain evidence="2">AR-01</strain>
    </source>
</reference>
<dbReference type="PANTHER" id="PTHR31680">
    <property type="entry name" value="LONGIFOLIA PROTEIN"/>
    <property type="match status" value="1"/>
</dbReference>
<keyword evidence="3" id="KW-1185">Reference proteome</keyword>
<dbReference type="InterPro" id="IPR033334">
    <property type="entry name" value="LNG1/2"/>
</dbReference>
<organism evidence="2 3">
    <name type="scientific">Datura stramonium</name>
    <name type="common">Jimsonweed</name>
    <name type="synonym">Common thornapple</name>
    <dbReference type="NCBI Taxonomy" id="4076"/>
    <lineage>
        <taxon>Eukaryota</taxon>
        <taxon>Viridiplantae</taxon>
        <taxon>Streptophyta</taxon>
        <taxon>Embryophyta</taxon>
        <taxon>Tracheophyta</taxon>
        <taxon>Spermatophyta</taxon>
        <taxon>Magnoliopsida</taxon>
        <taxon>eudicotyledons</taxon>
        <taxon>Gunneridae</taxon>
        <taxon>Pentapetalae</taxon>
        <taxon>asterids</taxon>
        <taxon>lamiids</taxon>
        <taxon>Solanales</taxon>
        <taxon>Solanaceae</taxon>
        <taxon>Solanoideae</taxon>
        <taxon>Datureae</taxon>
        <taxon>Datura</taxon>
    </lineage>
</organism>